<dbReference type="PANTHER" id="PTHR43806">
    <property type="entry name" value="PEPTIDASE S8"/>
    <property type="match status" value="1"/>
</dbReference>
<evidence type="ECO:0000256" key="1">
    <source>
        <dbReference type="ARBA" id="ARBA00011073"/>
    </source>
</evidence>
<dbReference type="InterPro" id="IPR015500">
    <property type="entry name" value="Peptidase_S8_subtilisin-rel"/>
</dbReference>
<dbReference type="InterPro" id="IPR036852">
    <property type="entry name" value="Peptidase_S8/S53_dom_sf"/>
</dbReference>
<feature type="active site" description="Charge relay system" evidence="6">
    <location>
        <position position="151"/>
    </location>
</feature>
<keyword evidence="3" id="KW-0479">Metal-binding</keyword>
<evidence type="ECO:0000256" key="3">
    <source>
        <dbReference type="ARBA" id="ARBA00022723"/>
    </source>
</evidence>
<proteinExistence type="inferred from homology"/>
<feature type="active site" description="Charge relay system" evidence="6">
    <location>
        <position position="184"/>
    </location>
</feature>
<comment type="caution">
    <text evidence="9">The sequence shown here is derived from an EMBL/GenBank/DDBJ whole genome shotgun (WGS) entry which is preliminary data.</text>
</comment>
<dbReference type="PROSITE" id="PS51892">
    <property type="entry name" value="SUBTILASE"/>
    <property type="match status" value="1"/>
</dbReference>
<keyword evidence="2 6" id="KW-0645">Protease</keyword>
<comment type="similarity">
    <text evidence="1 6 7">Belongs to the peptidase S8 family.</text>
</comment>
<dbReference type="InterPro" id="IPR050131">
    <property type="entry name" value="Peptidase_S8_subtilisin-like"/>
</dbReference>
<evidence type="ECO:0000256" key="7">
    <source>
        <dbReference type="RuleBase" id="RU003355"/>
    </source>
</evidence>
<dbReference type="InterPro" id="IPR023827">
    <property type="entry name" value="Peptidase_S8_Asp-AS"/>
</dbReference>
<dbReference type="EMBL" id="MFHH01000015">
    <property type="protein sequence ID" value="OGF65270.1"/>
    <property type="molecule type" value="Genomic_DNA"/>
</dbReference>
<dbReference type="InterPro" id="IPR023828">
    <property type="entry name" value="Peptidase_S8_Ser-AS"/>
</dbReference>
<dbReference type="Pfam" id="PF00082">
    <property type="entry name" value="Peptidase_S8"/>
    <property type="match status" value="1"/>
</dbReference>
<dbReference type="InterPro" id="IPR000209">
    <property type="entry name" value="Peptidase_S8/S53_dom"/>
</dbReference>
<organism evidence="9 10">
    <name type="scientific">Candidatus Giovannonibacteria bacterium RIFCSPHIGHO2_02_42_15</name>
    <dbReference type="NCBI Taxonomy" id="1798329"/>
    <lineage>
        <taxon>Bacteria</taxon>
        <taxon>Candidatus Giovannoniibacteriota</taxon>
    </lineage>
</organism>
<dbReference type="AlphaFoldDB" id="A0A1F5VPK2"/>
<reference evidence="9 10" key="1">
    <citation type="journal article" date="2016" name="Nat. Commun.">
        <title>Thousands of microbial genomes shed light on interconnected biogeochemical processes in an aquifer system.</title>
        <authorList>
            <person name="Anantharaman K."/>
            <person name="Brown C.T."/>
            <person name="Hug L.A."/>
            <person name="Sharon I."/>
            <person name="Castelle C.J."/>
            <person name="Probst A.J."/>
            <person name="Thomas B.C."/>
            <person name="Singh A."/>
            <person name="Wilkins M.J."/>
            <person name="Karaoz U."/>
            <person name="Brodie E.L."/>
            <person name="Williams K.H."/>
            <person name="Hubbard S.S."/>
            <person name="Banfield J.F."/>
        </authorList>
    </citation>
    <scope>NUCLEOTIDE SEQUENCE [LARGE SCALE GENOMIC DNA]</scope>
</reference>
<dbReference type="GO" id="GO:0006508">
    <property type="term" value="P:proteolysis"/>
    <property type="evidence" value="ECO:0007669"/>
    <property type="project" value="UniProtKB-KW"/>
</dbReference>
<evidence type="ECO:0000259" key="8">
    <source>
        <dbReference type="Pfam" id="PF00082"/>
    </source>
</evidence>
<gene>
    <name evidence="9" type="ORF">A2Z53_03270</name>
</gene>
<evidence type="ECO:0000256" key="5">
    <source>
        <dbReference type="ARBA" id="ARBA00022825"/>
    </source>
</evidence>
<evidence type="ECO:0000256" key="4">
    <source>
        <dbReference type="ARBA" id="ARBA00022801"/>
    </source>
</evidence>
<evidence type="ECO:0000313" key="10">
    <source>
        <dbReference type="Proteomes" id="UP000177451"/>
    </source>
</evidence>
<name>A0A1F5VPK2_9BACT</name>
<dbReference type="PROSITE" id="PS00138">
    <property type="entry name" value="SUBTILASE_SER"/>
    <property type="match status" value="1"/>
</dbReference>
<accession>A0A1F5VPK2</accession>
<dbReference type="PRINTS" id="PR00723">
    <property type="entry name" value="SUBTILISIN"/>
</dbReference>
<dbReference type="SUPFAM" id="SSF52743">
    <property type="entry name" value="Subtilisin-like"/>
    <property type="match status" value="1"/>
</dbReference>
<protein>
    <recommendedName>
        <fullName evidence="8">Peptidase S8/S53 domain-containing protein</fullName>
    </recommendedName>
</protein>
<feature type="domain" description="Peptidase S8/S53" evidence="8">
    <location>
        <begin position="144"/>
        <end position="394"/>
    </location>
</feature>
<dbReference type="InterPro" id="IPR034202">
    <property type="entry name" value="Subtilisin_Carlsberg-like"/>
</dbReference>
<evidence type="ECO:0000313" key="9">
    <source>
        <dbReference type="EMBL" id="OGF65270.1"/>
    </source>
</evidence>
<evidence type="ECO:0000256" key="6">
    <source>
        <dbReference type="PROSITE-ProRule" id="PRU01240"/>
    </source>
</evidence>
<dbReference type="CDD" id="cd07477">
    <property type="entry name" value="Peptidases_S8_Subtilisin_subset"/>
    <property type="match status" value="1"/>
</dbReference>
<dbReference type="Gene3D" id="3.40.50.200">
    <property type="entry name" value="Peptidase S8/S53 domain"/>
    <property type="match status" value="1"/>
</dbReference>
<dbReference type="GO" id="GO:0004252">
    <property type="term" value="F:serine-type endopeptidase activity"/>
    <property type="evidence" value="ECO:0007669"/>
    <property type="project" value="UniProtKB-UniRule"/>
</dbReference>
<sequence>MNNPQKLVSFNKIFTGLFALAVPFSFLNIAELNMPKINQNNLPSRKIVVFEEGTTLAQRDVILGSLNDKRIKRMEKAGDIDVLENISNLDVSKLLKSDKVKTVEEDAIATTQAHNVTIQAQTLPWGIDRIDAELVWPGGNNANTMKVGIIDTGISSSHPDLQANIKGGINTIRPFKGWNDDNGHGSHVAGIIGALNNTSGVVGAAPQVDLYAIKVLNSAGSGYISDIIEGLDWAIANKMQIVNMSLGCNCPSVALSDAVKKVNQAGIVQVAAAGNSGSAVIYPAAYPEVIAVSATDSSNNIASFSSRGPEVDIAAPGVSILSTYKGKNYATLSGTSMASPHVAGAVALLLNNPVDASYDADNDGKWDPSEVLSKLQSTAMDLGVTGIDDLYGAGLLNANLASE</sequence>
<dbReference type="PANTHER" id="PTHR43806:SF11">
    <property type="entry name" value="CEREVISIN-RELATED"/>
    <property type="match status" value="1"/>
</dbReference>
<keyword evidence="4 6" id="KW-0378">Hydrolase</keyword>
<dbReference type="GO" id="GO:0046872">
    <property type="term" value="F:metal ion binding"/>
    <property type="evidence" value="ECO:0007669"/>
    <property type="project" value="UniProtKB-KW"/>
</dbReference>
<dbReference type="PROSITE" id="PS00137">
    <property type="entry name" value="SUBTILASE_HIS"/>
    <property type="match status" value="1"/>
</dbReference>
<dbReference type="PROSITE" id="PS00136">
    <property type="entry name" value="SUBTILASE_ASP"/>
    <property type="match status" value="1"/>
</dbReference>
<keyword evidence="5 6" id="KW-0720">Serine protease</keyword>
<evidence type="ECO:0000256" key="2">
    <source>
        <dbReference type="ARBA" id="ARBA00022670"/>
    </source>
</evidence>
<dbReference type="InterPro" id="IPR022398">
    <property type="entry name" value="Peptidase_S8_His-AS"/>
</dbReference>
<feature type="active site" description="Charge relay system" evidence="6">
    <location>
        <position position="336"/>
    </location>
</feature>
<dbReference type="Proteomes" id="UP000177451">
    <property type="component" value="Unassembled WGS sequence"/>
</dbReference>